<feature type="compositionally biased region" description="Low complexity" evidence="6">
    <location>
        <begin position="105"/>
        <end position="115"/>
    </location>
</feature>
<comment type="function">
    <text evidence="5">Transcription factor that specifically binds AT-rich DNA sequences related to the nuclear matrix attachment regions (MARs).</text>
</comment>
<comment type="subcellular location">
    <subcellularLocation>
        <location evidence="5">Nucleus</location>
    </subcellularLocation>
</comment>
<reference evidence="9" key="1">
    <citation type="journal article" date="2020" name="Nat. Commun.">
        <title>Genome sequence of the cluster root forming white lupin.</title>
        <authorList>
            <person name="Hufnagel B."/>
            <person name="Marques A."/>
            <person name="Soriano A."/>
            <person name="Marques L."/>
            <person name="Divol F."/>
            <person name="Doumas P."/>
            <person name="Sallet E."/>
            <person name="Mancinotti D."/>
            <person name="Carrere S."/>
            <person name="Marande W."/>
            <person name="Arribat S."/>
            <person name="Keller J."/>
            <person name="Huneau C."/>
            <person name="Blein T."/>
            <person name="Aime D."/>
            <person name="Laguerre M."/>
            <person name="Taylor J."/>
            <person name="Schubert V."/>
            <person name="Nelson M."/>
            <person name="Geu-Flores F."/>
            <person name="Crespi M."/>
            <person name="Gallardo-Guerrero K."/>
            <person name="Delaux P.-M."/>
            <person name="Salse J."/>
            <person name="Berges H."/>
            <person name="Guyot R."/>
            <person name="Gouzy J."/>
            <person name="Peret B."/>
        </authorList>
    </citation>
    <scope>NUCLEOTIDE SEQUENCE [LARGE SCALE GENOMIC DNA]</scope>
    <source>
        <strain evidence="9">cv. Amiga</strain>
    </source>
</reference>
<dbReference type="PANTHER" id="PTHR31500:SF56">
    <property type="entry name" value="AT-HOOK MOTIF NUCLEAR-LOCALIZED PROTEIN"/>
    <property type="match status" value="1"/>
</dbReference>
<dbReference type="InterPro" id="IPR005175">
    <property type="entry name" value="PPC_dom"/>
</dbReference>
<keyword evidence="4 5" id="KW-0539">Nucleus</keyword>
<dbReference type="SUPFAM" id="SSF117856">
    <property type="entry name" value="AF0104/ALDC/Ptd012-like"/>
    <property type="match status" value="1"/>
</dbReference>
<evidence type="ECO:0000256" key="2">
    <source>
        <dbReference type="ARBA" id="ARBA00023125"/>
    </source>
</evidence>
<keyword evidence="3 5" id="KW-0804">Transcription</keyword>
<evidence type="ECO:0000256" key="4">
    <source>
        <dbReference type="ARBA" id="ARBA00023242"/>
    </source>
</evidence>
<evidence type="ECO:0000256" key="5">
    <source>
        <dbReference type="RuleBase" id="RU367031"/>
    </source>
</evidence>
<dbReference type="Gene3D" id="3.30.1330.80">
    <property type="entry name" value="Hypothetical protein, similar to alpha- acetolactate decarboxylase, domain 2"/>
    <property type="match status" value="1"/>
</dbReference>
<dbReference type="PROSITE" id="PS51742">
    <property type="entry name" value="PPC"/>
    <property type="match status" value="1"/>
</dbReference>
<feature type="compositionally biased region" description="Polar residues" evidence="6">
    <location>
        <begin position="95"/>
        <end position="104"/>
    </location>
</feature>
<dbReference type="GO" id="GO:0003680">
    <property type="term" value="F:minor groove of adenine-thymine-rich DNA binding"/>
    <property type="evidence" value="ECO:0007669"/>
    <property type="project" value="UniProtKB-UniRule"/>
</dbReference>
<evidence type="ECO:0000256" key="3">
    <source>
        <dbReference type="ARBA" id="ARBA00023163"/>
    </source>
</evidence>
<dbReference type="Pfam" id="PF03479">
    <property type="entry name" value="PCC"/>
    <property type="match status" value="1"/>
</dbReference>
<comment type="caution">
    <text evidence="8">The sequence shown here is derived from an EMBL/GenBank/DDBJ whole genome shotgun (WGS) entry which is preliminary data.</text>
</comment>
<sequence length="332" mass="34776">MEMKDITVSSSPLSTSLLPQMMNLNMNNTLATTTLPQPEPATAITIATTKTTVPEPETTKAITTITTTVPGSVVDSLGKKKRGRPRKYDSEGNLRVSSKPQQGFSMSLTSPPSSSKRGRGKPFGFNNFHLLGSSTGLFGCTAGRDFTPHVVTIHTGEDVAAKIFSFVQRGPVGVCILSANGAISKVTLRQPGSSGAILTYEGRFEILSLSGSFTVSDNGSISPTNILSVSLAGPDGRVIGGGVAGLLTAACPIQVVIGSFMPNGYKTQKRKYNREHSSGAKFCAADIVTAPSPRPISQQNSDATLIAADWNGSGEFSDHGPSPDINISLNDD</sequence>
<evidence type="ECO:0000256" key="6">
    <source>
        <dbReference type="SAM" id="MobiDB-lite"/>
    </source>
</evidence>
<organism evidence="8 9">
    <name type="scientific">Lupinus albus</name>
    <name type="common">White lupine</name>
    <name type="synonym">Lupinus termis</name>
    <dbReference type="NCBI Taxonomy" id="3870"/>
    <lineage>
        <taxon>Eukaryota</taxon>
        <taxon>Viridiplantae</taxon>
        <taxon>Streptophyta</taxon>
        <taxon>Embryophyta</taxon>
        <taxon>Tracheophyta</taxon>
        <taxon>Spermatophyta</taxon>
        <taxon>Magnoliopsida</taxon>
        <taxon>eudicotyledons</taxon>
        <taxon>Gunneridae</taxon>
        <taxon>Pentapetalae</taxon>
        <taxon>rosids</taxon>
        <taxon>fabids</taxon>
        <taxon>Fabales</taxon>
        <taxon>Fabaceae</taxon>
        <taxon>Papilionoideae</taxon>
        <taxon>50 kb inversion clade</taxon>
        <taxon>genistoids sensu lato</taxon>
        <taxon>core genistoids</taxon>
        <taxon>Genisteae</taxon>
        <taxon>Lupinus</taxon>
    </lineage>
</organism>
<evidence type="ECO:0000313" key="8">
    <source>
        <dbReference type="EMBL" id="KAE9590880.1"/>
    </source>
</evidence>
<evidence type="ECO:0000256" key="1">
    <source>
        <dbReference type="ARBA" id="ARBA00023015"/>
    </source>
</evidence>
<dbReference type="AlphaFoldDB" id="A0A6A4NNR3"/>
<dbReference type="Proteomes" id="UP000447434">
    <property type="component" value="Chromosome 20"/>
</dbReference>
<keyword evidence="9" id="KW-1185">Reference proteome</keyword>
<dbReference type="PANTHER" id="PTHR31500">
    <property type="entry name" value="AT-HOOK MOTIF NUCLEAR-LOCALIZED PROTEIN 9"/>
    <property type="match status" value="1"/>
</dbReference>
<feature type="region of interest" description="Disordered" evidence="6">
    <location>
        <begin position="72"/>
        <end position="121"/>
    </location>
</feature>
<dbReference type="InterPro" id="IPR039605">
    <property type="entry name" value="AHL"/>
</dbReference>
<proteinExistence type="predicted"/>
<gene>
    <name evidence="8" type="ORF">Lalb_Chr20g0112281</name>
</gene>
<accession>A0A6A4NNR3</accession>
<feature type="region of interest" description="Disordered" evidence="6">
    <location>
        <begin position="311"/>
        <end position="332"/>
    </location>
</feature>
<evidence type="ECO:0000259" key="7">
    <source>
        <dbReference type="PROSITE" id="PS51742"/>
    </source>
</evidence>
<keyword evidence="1 5" id="KW-0805">Transcription regulation</keyword>
<evidence type="ECO:0000313" key="9">
    <source>
        <dbReference type="Proteomes" id="UP000447434"/>
    </source>
</evidence>
<protein>
    <recommendedName>
        <fullName evidence="5">AT-hook motif nuclear-localized protein</fullName>
    </recommendedName>
</protein>
<dbReference type="CDD" id="cd11378">
    <property type="entry name" value="DUF296"/>
    <property type="match status" value="1"/>
</dbReference>
<comment type="domain">
    <text evidence="5">The PPC domain mediates interactions between AHL proteins.</text>
</comment>
<name>A0A6A4NNR3_LUPAL</name>
<dbReference type="OrthoDB" id="1903967at2759"/>
<feature type="domain" description="PPC" evidence="7">
    <location>
        <begin position="143"/>
        <end position="286"/>
    </location>
</feature>
<dbReference type="GO" id="GO:0005634">
    <property type="term" value="C:nucleus"/>
    <property type="evidence" value="ECO:0007669"/>
    <property type="project" value="UniProtKB-SubCell"/>
</dbReference>
<keyword evidence="2 5" id="KW-0238">DNA-binding</keyword>
<dbReference type="EMBL" id="WOCE01000020">
    <property type="protein sequence ID" value="KAE9590880.1"/>
    <property type="molecule type" value="Genomic_DNA"/>
</dbReference>